<comment type="caution">
    <text evidence="5">The sequence shown here is derived from an EMBL/GenBank/DDBJ whole genome shotgun (WGS) entry which is preliminary data.</text>
</comment>
<dbReference type="InterPro" id="IPR029050">
    <property type="entry name" value="Immunoprotect_excell_Ig-like"/>
</dbReference>
<dbReference type="RefSeq" id="WP_082803999.1">
    <property type="nucleotide sequence ID" value="NZ_ANBO01000034.1"/>
</dbReference>
<feature type="compositionally biased region" description="Low complexity" evidence="2">
    <location>
        <begin position="271"/>
        <end position="283"/>
    </location>
</feature>
<gene>
    <name evidence="5" type="ORF">MPHL21000_18500</name>
</gene>
<keyword evidence="1 3" id="KW-0732">Signal</keyword>
<dbReference type="AlphaFoldDB" id="A0A5N5UUF0"/>
<proteinExistence type="predicted"/>
<dbReference type="Proteomes" id="UP000325690">
    <property type="component" value="Unassembled WGS sequence"/>
</dbReference>
<dbReference type="GeneID" id="74300958"/>
<dbReference type="Gene3D" id="2.60.40.1240">
    <property type="match status" value="1"/>
</dbReference>
<feature type="domain" description="MPT63-like" evidence="4">
    <location>
        <begin position="36"/>
        <end position="155"/>
    </location>
</feature>
<feature type="region of interest" description="Disordered" evidence="2">
    <location>
        <begin position="161"/>
        <end position="283"/>
    </location>
</feature>
<sequence>MKFTRITGLFAAAATAGLIAAPVALAEGESSAVHSVTLGSQGKLVDGNVIQGWTITDLKPSSDTIPYPVYGTLWEATATDEAIQGSVTPIISNLNARAADGTNYRVLFGAATPQGVNPATLAEGQQTTGKIYFDVTGPDPDRVVYNAGGLDLLVWTEPPAPAPSSAPSYRSYPAQTPATPAPTTSTESTEAAEGAEATDAEATEAEGAEATDAEATDAEATEATPATTSTEAPEGSTGTPIEEGSSGTPIEEGTAAPAGSSGTPIPAGDEVPTPVTYTPAPTP</sequence>
<evidence type="ECO:0000259" key="4">
    <source>
        <dbReference type="Pfam" id="PF09167"/>
    </source>
</evidence>
<dbReference type="Pfam" id="PF09167">
    <property type="entry name" value="DUF1942"/>
    <property type="match status" value="1"/>
</dbReference>
<feature type="compositionally biased region" description="Low complexity" evidence="2">
    <location>
        <begin position="221"/>
        <end position="235"/>
    </location>
</feature>
<dbReference type="GO" id="GO:0005615">
    <property type="term" value="C:extracellular space"/>
    <property type="evidence" value="ECO:0007669"/>
    <property type="project" value="InterPro"/>
</dbReference>
<reference evidence="5 6" key="1">
    <citation type="submission" date="2012-10" db="EMBL/GenBank/DDBJ databases">
        <title>The draft sequence of the Mycobacterium pheli genome.</title>
        <authorList>
            <person name="Pettersson B.M.F."/>
            <person name="Das S."/>
            <person name="Dasgupta S."/>
            <person name="Bhattacharya A."/>
            <person name="Kirsebom L.A."/>
        </authorList>
    </citation>
    <scope>NUCLEOTIDE SEQUENCE [LARGE SCALE GENOMIC DNA]</scope>
    <source>
        <strain evidence="5 6">CCUG 21000</strain>
    </source>
</reference>
<organism evidence="5 6">
    <name type="scientific">Mycolicibacterium phlei DSM 43239 = CCUG 21000</name>
    <dbReference type="NCBI Taxonomy" id="1226750"/>
    <lineage>
        <taxon>Bacteria</taxon>
        <taxon>Bacillati</taxon>
        <taxon>Actinomycetota</taxon>
        <taxon>Actinomycetes</taxon>
        <taxon>Mycobacteriales</taxon>
        <taxon>Mycobacteriaceae</taxon>
        <taxon>Mycolicibacterium</taxon>
    </lineage>
</organism>
<feature type="compositionally biased region" description="Acidic residues" evidence="2">
    <location>
        <begin position="196"/>
        <end position="220"/>
    </location>
</feature>
<protein>
    <submittedName>
        <fullName evidence="5">Signal peptide protein</fullName>
    </submittedName>
</protein>
<evidence type="ECO:0000256" key="1">
    <source>
        <dbReference type="ARBA" id="ARBA00022729"/>
    </source>
</evidence>
<feature type="chain" id="PRO_5024421940" evidence="3">
    <location>
        <begin position="27"/>
        <end position="283"/>
    </location>
</feature>
<feature type="compositionally biased region" description="Low complexity" evidence="2">
    <location>
        <begin position="165"/>
        <end position="195"/>
    </location>
</feature>
<evidence type="ECO:0000256" key="3">
    <source>
        <dbReference type="SAM" id="SignalP"/>
    </source>
</evidence>
<accession>A0A5N5UUF0</accession>
<dbReference type="InterPro" id="IPR015250">
    <property type="entry name" value="MPT63-like"/>
</dbReference>
<evidence type="ECO:0000313" key="6">
    <source>
        <dbReference type="Proteomes" id="UP000325690"/>
    </source>
</evidence>
<name>A0A5N5UUF0_MYCPH</name>
<feature type="signal peptide" evidence="3">
    <location>
        <begin position="1"/>
        <end position="26"/>
    </location>
</feature>
<evidence type="ECO:0000313" key="5">
    <source>
        <dbReference type="EMBL" id="KAB7753242.1"/>
    </source>
</evidence>
<dbReference type="SUPFAM" id="SSF81982">
    <property type="entry name" value="Antigen MPT63/MPB63 (immunoprotective extracellular protein)"/>
    <property type="match status" value="1"/>
</dbReference>
<dbReference type="EMBL" id="ANBP01000034">
    <property type="protein sequence ID" value="KAB7753242.1"/>
    <property type="molecule type" value="Genomic_DNA"/>
</dbReference>
<keyword evidence="6" id="KW-1185">Reference proteome</keyword>
<evidence type="ECO:0000256" key="2">
    <source>
        <dbReference type="SAM" id="MobiDB-lite"/>
    </source>
</evidence>